<dbReference type="Pfam" id="PF08865">
    <property type="entry name" value="DUF1830"/>
    <property type="match status" value="1"/>
</dbReference>
<dbReference type="OrthoDB" id="9972707at2"/>
<gene>
    <name evidence="2" type="ORF">MC7420_745</name>
</gene>
<evidence type="ECO:0000313" key="2">
    <source>
        <dbReference type="EMBL" id="EDX74871.1"/>
    </source>
</evidence>
<feature type="region of interest" description="Disordered" evidence="1">
    <location>
        <begin position="1"/>
        <end position="23"/>
    </location>
</feature>
<dbReference type="InterPro" id="IPR014964">
    <property type="entry name" value="DUF1830"/>
</dbReference>
<dbReference type="STRING" id="118168.MC7420_745"/>
<dbReference type="EMBL" id="DS989851">
    <property type="protein sequence ID" value="EDX74871.1"/>
    <property type="molecule type" value="Genomic_DNA"/>
</dbReference>
<evidence type="ECO:0000313" key="3">
    <source>
        <dbReference type="Proteomes" id="UP000003835"/>
    </source>
</evidence>
<name>B4VSV4_9CYAN</name>
<evidence type="ECO:0000256" key="1">
    <source>
        <dbReference type="SAM" id="MobiDB-lite"/>
    </source>
</evidence>
<organism evidence="2 3">
    <name type="scientific">Coleofasciculus chthonoplastes PCC 7420</name>
    <dbReference type="NCBI Taxonomy" id="118168"/>
    <lineage>
        <taxon>Bacteria</taxon>
        <taxon>Bacillati</taxon>
        <taxon>Cyanobacteriota</taxon>
        <taxon>Cyanophyceae</taxon>
        <taxon>Coleofasciculales</taxon>
        <taxon>Coleofasciculaceae</taxon>
        <taxon>Coleofasciculus</taxon>
    </lineage>
</organism>
<dbReference type="HOGENOM" id="CLU_144128_2_1_3"/>
<accession>B4VSV4</accession>
<feature type="compositionally biased region" description="Low complexity" evidence="1">
    <location>
        <begin position="1"/>
        <end position="21"/>
    </location>
</feature>
<reference evidence="2 3" key="1">
    <citation type="submission" date="2008-07" db="EMBL/GenBank/DDBJ databases">
        <authorList>
            <person name="Tandeau de Marsac N."/>
            <person name="Ferriera S."/>
            <person name="Johnson J."/>
            <person name="Kravitz S."/>
            <person name="Beeson K."/>
            <person name="Sutton G."/>
            <person name="Rogers Y.-H."/>
            <person name="Friedman R."/>
            <person name="Frazier M."/>
            <person name="Venter J.C."/>
        </authorList>
    </citation>
    <scope>NUCLEOTIDE SEQUENCE [LARGE SCALE GENOMIC DNA]</scope>
    <source>
        <strain evidence="2 3">PCC 7420</strain>
    </source>
</reference>
<dbReference type="AlphaFoldDB" id="B4VSV4"/>
<protein>
    <submittedName>
        <fullName evidence="2">Conserved domain protein</fullName>
    </submittedName>
</protein>
<sequence>MNSQTTSRQTTSVSQPSQSTSNNHPSLCCYINHTSQVQVIRLVNQSHTNWQRVIFPGERCLFEADSESNLEIMVNEAVSSLVNCQKLLVKLEA</sequence>
<dbReference type="Proteomes" id="UP000003835">
    <property type="component" value="Unassembled WGS sequence"/>
</dbReference>
<keyword evidence="3" id="KW-1185">Reference proteome</keyword>
<proteinExistence type="predicted"/>
<dbReference type="RefSeq" id="WP_006101691.1">
    <property type="nucleotide sequence ID" value="NZ_DS989851.1"/>
</dbReference>